<organism evidence="2">
    <name type="scientific">Odontella aurita</name>
    <dbReference type="NCBI Taxonomy" id="265563"/>
    <lineage>
        <taxon>Eukaryota</taxon>
        <taxon>Sar</taxon>
        <taxon>Stramenopiles</taxon>
        <taxon>Ochrophyta</taxon>
        <taxon>Bacillariophyta</taxon>
        <taxon>Mediophyceae</taxon>
        <taxon>Biddulphiophycidae</taxon>
        <taxon>Eupodiscales</taxon>
        <taxon>Odontellaceae</taxon>
        <taxon>Odontella</taxon>
    </lineage>
</organism>
<evidence type="ECO:0000313" key="2">
    <source>
        <dbReference type="EMBL" id="CAE2262781.1"/>
    </source>
</evidence>
<dbReference type="Gene3D" id="3.40.50.1820">
    <property type="entry name" value="alpha/beta hydrolase"/>
    <property type="match status" value="1"/>
</dbReference>
<dbReference type="Pfam" id="PF01738">
    <property type="entry name" value="DLH"/>
    <property type="match status" value="1"/>
</dbReference>
<dbReference type="GO" id="GO:0016787">
    <property type="term" value="F:hydrolase activity"/>
    <property type="evidence" value="ECO:0007669"/>
    <property type="project" value="InterPro"/>
</dbReference>
<reference evidence="2" key="1">
    <citation type="submission" date="2021-01" db="EMBL/GenBank/DDBJ databases">
        <authorList>
            <person name="Corre E."/>
            <person name="Pelletier E."/>
            <person name="Niang G."/>
            <person name="Scheremetjew M."/>
            <person name="Finn R."/>
            <person name="Kale V."/>
            <person name="Holt S."/>
            <person name="Cochrane G."/>
            <person name="Meng A."/>
            <person name="Brown T."/>
            <person name="Cohen L."/>
        </authorList>
    </citation>
    <scope>NUCLEOTIDE SEQUENCE</scope>
    <source>
        <strain evidence="2">Isolate 1302-5</strain>
    </source>
</reference>
<evidence type="ECO:0000259" key="1">
    <source>
        <dbReference type="Pfam" id="PF01738"/>
    </source>
</evidence>
<dbReference type="AlphaFoldDB" id="A0A7S4JGB5"/>
<sequence length="279" mass="30824">MSKAPAAESVPQAATACCQSESHGVVGNHGYENKGEDVLLTKGNLQMYVVKPGDWNGGNAILVLHDVFGPDSGRTKQICDEWAAKGYLVAMPVLWKDNLPESYDEGPMILKLFKLIPMISWLRKNRWKRIGPLLTDHAIPWMVEQGATVIALACFCFGFYPMVYLLAENKQGVLAGGVGLHPSLQVFSAMHESSKPLLDKIDKPLMMLSSGGDPGDIKPGGRCDKAFRPKACYEKCVFKLYPDMIHGWVNRGDLGNEKIKRDYDDSRMVSGAFLESLFL</sequence>
<gene>
    <name evidence="2" type="ORF">OAUR00152_LOCUS27632</name>
</gene>
<dbReference type="SUPFAM" id="SSF53474">
    <property type="entry name" value="alpha/beta-Hydrolases"/>
    <property type="match status" value="1"/>
</dbReference>
<protein>
    <recommendedName>
        <fullName evidence="1">Dienelactone hydrolase domain-containing protein</fullName>
    </recommendedName>
</protein>
<dbReference type="InterPro" id="IPR029058">
    <property type="entry name" value="AB_hydrolase_fold"/>
</dbReference>
<dbReference type="EMBL" id="HBKQ01040092">
    <property type="protein sequence ID" value="CAE2262781.1"/>
    <property type="molecule type" value="Transcribed_RNA"/>
</dbReference>
<name>A0A7S4JGB5_9STRA</name>
<dbReference type="PANTHER" id="PTHR17630">
    <property type="entry name" value="DIENELACTONE HYDROLASE"/>
    <property type="match status" value="1"/>
</dbReference>
<dbReference type="PANTHER" id="PTHR17630:SF44">
    <property type="entry name" value="PROTEIN AIM2"/>
    <property type="match status" value="1"/>
</dbReference>
<dbReference type="InterPro" id="IPR002925">
    <property type="entry name" value="Dienelactn_hydro"/>
</dbReference>
<accession>A0A7S4JGB5</accession>
<feature type="domain" description="Dienelactone hydrolase" evidence="1">
    <location>
        <begin position="48"/>
        <end position="254"/>
    </location>
</feature>
<proteinExistence type="predicted"/>